<dbReference type="SUPFAM" id="SSF54001">
    <property type="entry name" value="Cysteine proteinases"/>
    <property type="match status" value="1"/>
</dbReference>
<protein>
    <recommendedName>
        <fullName evidence="2">Transglutaminase-like domain-containing protein</fullName>
    </recommendedName>
</protein>
<dbReference type="RefSeq" id="XP_070866176.1">
    <property type="nucleotide sequence ID" value="XM_071011247.1"/>
</dbReference>
<evidence type="ECO:0000313" key="3">
    <source>
        <dbReference type="EMBL" id="KAL2267449.1"/>
    </source>
</evidence>
<evidence type="ECO:0000313" key="4">
    <source>
        <dbReference type="Proteomes" id="UP001600064"/>
    </source>
</evidence>
<name>A0ABR4DCT5_9PEZI</name>
<dbReference type="InterPro" id="IPR038765">
    <property type="entry name" value="Papain-like_cys_pep_sf"/>
</dbReference>
<accession>A0ABR4DCT5</accession>
<feature type="region of interest" description="Disordered" evidence="1">
    <location>
        <begin position="1"/>
        <end position="56"/>
    </location>
</feature>
<feature type="compositionally biased region" description="Pro residues" evidence="1">
    <location>
        <begin position="1"/>
        <end position="20"/>
    </location>
</feature>
<reference evidence="3 4" key="1">
    <citation type="journal article" date="2024" name="Commun. Biol.">
        <title>Comparative genomic analysis of thermophilic fungi reveals convergent evolutionary adaptations and gene losses.</title>
        <authorList>
            <person name="Steindorff A.S."/>
            <person name="Aguilar-Pontes M.V."/>
            <person name="Robinson A.J."/>
            <person name="Andreopoulos B."/>
            <person name="LaButti K."/>
            <person name="Kuo A."/>
            <person name="Mondo S."/>
            <person name="Riley R."/>
            <person name="Otillar R."/>
            <person name="Haridas S."/>
            <person name="Lipzen A."/>
            <person name="Grimwood J."/>
            <person name="Schmutz J."/>
            <person name="Clum A."/>
            <person name="Reid I.D."/>
            <person name="Moisan M.C."/>
            <person name="Butler G."/>
            <person name="Nguyen T.T.M."/>
            <person name="Dewar K."/>
            <person name="Conant G."/>
            <person name="Drula E."/>
            <person name="Henrissat B."/>
            <person name="Hansel C."/>
            <person name="Singer S."/>
            <person name="Hutchinson M.I."/>
            <person name="de Vries R.P."/>
            <person name="Natvig D.O."/>
            <person name="Powell A.J."/>
            <person name="Tsang A."/>
            <person name="Grigoriev I.V."/>
        </authorList>
    </citation>
    <scope>NUCLEOTIDE SEQUENCE [LARGE SCALE GENOMIC DNA]</scope>
    <source>
        <strain evidence="3 4">ATCC 22073</strain>
    </source>
</reference>
<dbReference type="PANTHER" id="PTHR46333:SF5">
    <property type="entry name" value="TRANSGLUTAMINASE-LIKE DOMAIN-CONTAINING PROTEIN"/>
    <property type="match status" value="1"/>
</dbReference>
<organism evidence="3 4">
    <name type="scientific">Remersonia thermophila</name>
    <dbReference type="NCBI Taxonomy" id="72144"/>
    <lineage>
        <taxon>Eukaryota</taxon>
        <taxon>Fungi</taxon>
        <taxon>Dikarya</taxon>
        <taxon>Ascomycota</taxon>
        <taxon>Pezizomycotina</taxon>
        <taxon>Sordariomycetes</taxon>
        <taxon>Sordariomycetidae</taxon>
        <taxon>Sordariales</taxon>
        <taxon>Sordariales incertae sedis</taxon>
        <taxon>Remersonia</taxon>
    </lineage>
</organism>
<dbReference type="Gene3D" id="3.10.620.30">
    <property type="match status" value="1"/>
</dbReference>
<sequence length="425" mass="46642">MRLQPRRPPTLPPPAPPPIPLGSRPTAAEIDTALAAPRVPLRPSPTTQPSQPGRSCLVCRDFSAPDALAAQHPTSSLPPHARSDPVGYLAHVLCSPFPSATDKARAIFTWCHHNIDYDVDGFFGNRPIPRGQAPRDTILSGLAVCEGYARVFEAIARRAGLECLVVTGHGKGYGFRAVRAGEPLPAPDPTGHAWNAVRIDHGAWKLVDPCWGSGALNTDDGTPRYSRRFAPECFTMPNRKFGWRHFPADPRHWFLDDNDDDNDNGQAPRQLTWEDYVLGPARDEPARWMGTASREGLDPTAFEPMPRRIPVSNARPGAVVRFRFPRACPHWDPRRNGEGAPLLMALRVGGSSKELLPLDEARDGSGAVGIDVEAGRLGRAGEDVVLVAIETVDGRSARGMTREQWLAKRGRCGYHYAFLIQWELV</sequence>
<dbReference type="EMBL" id="JAZGUE010000004">
    <property type="protein sequence ID" value="KAL2267449.1"/>
    <property type="molecule type" value="Genomic_DNA"/>
</dbReference>
<evidence type="ECO:0000259" key="2">
    <source>
        <dbReference type="SMART" id="SM00460"/>
    </source>
</evidence>
<dbReference type="SMART" id="SM00460">
    <property type="entry name" value="TGc"/>
    <property type="match status" value="1"/>
</dbReference>
<dbReference type="InterPro" id="IPR052557">
    <property type="entry name" value="CAP/Cytokinesis_protein"/>
</dbReference>
<dbReference type="PANTHER" id="PTHR46333">
    <property type="entry name" value="CYTOKINESIS PROTEIN 3"/>
    <property type="match status" value="1"/>
</dbReference>
<feature type="compositionally biased region" description="Polar residues" evidence="1">
    <location>
        <begin position="44"/>
        <end position="53"/>
    </location>
</feature>
<dbReference type="Proteomes" id="UP001600064">
    <property type="component" value="Unassembled WGS sequence"/>
</dbReference>
<evidence type="ECO:0000256" key="1">
    <source>
        <dbReference type="SAM" id="MobiDB-lite"/>
    </source>
</evidence>
<feature type="domain" description="Transglutaminase-like" evidence="2">
    <location>
        <begin position="137"/>
        <end position="211"/>
    </location>
</feature>
<dbReference type="Pfam" id="PF01841">
    <property type="entry name" value="Transglut_core"/>
    <property type="match status" value="1"/>
</dbReference>
<proteinExistence type="predicted"/>
<comment type="caution">
    <text evidence="3">The sequence shown here is derived from an EMBL/GenBank/DDBJ whole genome shotgun (WGS) entry which is preliminary data.</text>
</comment>
<gene>
    <name evidence="3" type="ORF">VTJ83DRAFT_4726</name>
</gene>
<dbReference type="GeneID" id="98125891"/>
<dbReference type="InterPro" id="IPR002931">
    <property type="entry name" value="Transglutaminase-like"/>
</dbReference>
<keyword evidence="4" id="KW-1185">Reference proteome</keyword>